<evidence type="ECO:0000256" key="3">
    <source>
        <dbReference type="ARBA" id="ARBA00022722"/>
    </source>
</evidence>
<evidence type="ECO:0000259" key="7">
    <source>
        <dbReference type="Pfam" id="PF06817"/>
    </source>
</evidence>
<keyword evidence="1" id="KW-0808">Transferase</keyword>
<dbReference type="Gene3D" id="3.30.70.270">
    <property type="match status" value="1"/>
</dbReference>
<dbReference type="PANTHER" id="PTHR41694">
    <property type="entry name" value="ENDOGENOUS RETROVIRUS GROUP K MEMBER POL PROTEIN"/>
    <property type="match status" value="1"/>
</dbReference>
<dbReference type="PANTHER" id="PTHR41694:SF3">
    <property type="entry name" value="RNA-DIRECTED DNA POLYMERASE-RELATED"/>
    <property type="match status" value="1"/>
</dbReference>
<organism evidence="8 9">
    <name type="scientific">Phaetusa simplex</name>
    <name type="common">large-billed tern</name>
    <dbReference type="NCBI Taxonomy" id="297813"/>
    <lineage>
        <taxon>Eukaryota</taxon>
        <taxon>Metazoa</taxon>
        <taxon>Chordata</taxon>
        <taxon>Craniata</taxon>
        <taxon>Vertebrata</taxon>
        <taxon>Euteleostomi</taxon>
        <taxon>Archelosauria</taxon>
        <taxon>Archosauria</taxon>
        <taxon>Dinosauria</taxon>
        <taxon>Saurischia</taxon>
        <taxon>Theropoda</taxon>
        <taxon>Coelurosauria</taxon>
        <taxon>Aves</taxon>
        <taxon>Neognathae</taxon>
        <taxon>Neoaves</taxon>
        <taxon>Charadriiformes</taxon>
        <taxon>Laridae</taxon>
        <taxon>Phaetusa</taxon>
    </lineage>
</organism>
<protein>
    <submittedName>
        <fullName evidence="8">POK18 protein</fullName>
    </submittedName>
</protein>
<feature type="non-terminal residue" evidence="8">
    <location>
        <position position="56"/>
    </location>
</feature>
<dbReference type="Proteomes" id="UP000556165">
    <property type="component" value="Unassembled WGS sequence"/>
</dbReference>
<evidence type="ECO:0000256" key="4">
    <source>
        <dbReference type="ARBA" id="ARBA00022759"/>
    </source>
</evidence>
<evidence type="ECO:0000256" key="6">
    <source>
        <dbReference type="ARBA" id="ARBA00022918"/>
    </source>
</evidence>
<evidence type="ECO:0000313" key="8">
    <source>
        <dbReference type="EMBL" id="NXW39486.1"/>
    </source>
</evidence>
<dbReference type="Pfam" id="PF06817">
    <property type="entry name" value="RVT_thumb"/>
    <property type="match status" value="1"/>
</dbReference>
<dbReference type="GO" id="GO:0016787">
    <property type="term" value="F:hydrolase activity"/>
    <property type="evidence" value="ECO:0007669"/>
    <property type="project" value="UniProtKB-KW"/>
</dbReference>
<dbReference type="GO" id="GO:0035613">
    <property type="term" value="F:RNA stem-loop binding"/>
    <property type="evidence" value="ECO:0007669"/>
    <property type="project" value="TreeGrafter"/>
</dbReference>
<comment type="caution">
    <text evidence="8">The sequence shown here is derived from an EMBL/GenBank/DDBJ whole genome shotgun (WGS) entry which is preliminary data.</text>
</comment>
<keyword evidence="3" id="KW-0540">Nuclease</keyword>
<accession>A0A7L4BPN4</accession>
<name>A0A7L4BPN4_9CHAR</name>
<reference evidence="8 9" key="1">
    <citation type="submission" date="2019-09" db="EMBL/GenBank/DDBJ databases">
        <title>Bird 10,000 Genomes (B10K) Project - Family phase.</title>
        <authorList>
            <person name="Zhang G."/>
        </authorList>
    </citation>
    <scope>NUCLEOTIDE SEQUENCE [LARGE SCALE GENOMIC DNA]</scope>
    <source>
        <strain evidence="8">B10K-DU-009-16</strain>
        <tissue evidence="8">Muscle</tissue>
    </source>
</reference>
<dbReference type="InterPro" id="IPR010661">
    <property type="entry name" value="RVT_thumb"/>
</dbReference>
<keyword evidence="6" id="KW-0695">RNA-directed DNA polymerase</keyword>
<keyword evidence="5" id="KW-0378">Hydrolase</keyword>
<dbReference type="GO" id="GO:0004519">
    <property type="term" value="F:endonuclease activity"/>
    <property type="evidence" value="ECO:0007669"/>
    <property type="project" value="UniProtKB-KW"/>
</dbReference>
<feature type="non-terminal residue" evidence="8">
    <location>
        <position position="1"/>
    </location>
</feature>
<dbReference type="EMBL" id="VZZW01009569">
    <property type="protein sequence ID" value="NXW39486.1"/>
    <property type="molecule type" value="Genomic_DNA"/>
</dbReference>
<keyword evidence="4" id="KW-0255">Endonuclease</keyword>
<proteinExistence type="predicted"/>
<evidence type="ECO:0000256" key="2">
    <source>
        <dbReference type="ARBA" id="ARBA00022695"/>
    </source>
</evidence>
<evidence type="ECO:0000313" key="9">
    <source>
        <dbReference type="Proteomes" id="UP000556165"/>
    </source>
</evidence>
<dbReference type="InterPro" id="IPR043502">
    <property type="entry name" value="DNA/RNA_pol_sf"/>
</dbReference>
<dbReference type="GO" id="GO:0003964">
    <property type="term" value="F:RNA-directed DNA polymerase activity"/>
    <property type="evidence" value="ECO:0007669"/>
    <property type="project" value="UniProtKB-KW"/>
</dbReference>
<evidence type="ECO:0000256" key="5">
    <source>
        <dbReference type="ARBA" id="ARBA00022801"/>
    </source>
</evidence>
<sequence>PWTYLGWRIRTQTIVPQPVHIQTDIKNLHNVQKLLGTITWVRPLLGISNSDLTPLF</sequence>
<keyword evidence="9" id="KW-1185">Reference proteome</keyword>
<dbReference type="InterPro" id="IPR043128">
    <property type="entry name" value="Rev_trsase/Diguanyl_cyclase"/>
</dbReference>
<evidence type="ECO:0000256" key="1">
    <source>
        <dbReference type="ARBA" id="ARBA00022679"/>
    </source>
</evidence>
<dbReference type="AlphaFoldDB" id="A0A7L4BPN4"/>
<keyword evidence="2" id="KW-0548">Nucleotidyltransferase</keyword>
<dbReference type="SUPFAM" id="SSF56672">
    <property type="entry name" value="DNA/RNA polymerases"/>
    <property type="match status" value="1"/>
</dbReference>
<gene>
    <name evidence="8" type="primary">Ervk18_2</name>
    <name evidence="8" type="ORF">PHASIM_R14948</name>
</gene>
<feature type="domain" description="Reverse transcriptase thumb" evidence="7">
    <location>
        <begin position="16"/>
        <end position="56"/>
    </location>
</feature>